<dbReference type="PANTHER" id="PTHR43280:SF30">
    <property type="entry name" value="MMSAB OPERON REGULATORY PROTEIN"/>
    <property type="match status" value="1"/>
</dbReference>
<evidence type="ECO:0000313" key="6">
    <source>
        <dbReference type="Proteomes" id="UP001321305"/>
    </source>
</evidence>
<evidence type="ECO:0000259" key="4">
    <source>
        <dbReference type="PROSITE" id="PS01124"/>
    </source>
</evidence>
<accession>A0ABZ2ELE6</accession>
<evidence type="ECO:0000313" key="5">
    <source>
        <dbReference type="EMBL" id="WWC84076.1"/>
    </source>
</evidence>
<organism evidence="5 6">
    <name type="scientific">Mycovorax composti</name>
    <dbReference type="NCBI Taxonomy" id="2962693"/>
    <lineage>
        <taxon>Bacteria</taxon>
        <taxon>Pseudomonadati</taxon>
        <taxon>Bacteroidota</taxon>
        <taxon>Chitinophagia</taxon>
        <taxon>Chitinophagales</taxon>
        <taxon>Chitinophagaceae</taxon>
        <taxon>Mycovorax</taxon>
    </lineage>
</organism>
<dbReference type="InterPro" id="IPR009057">
    <property type="entry name" value="Homeodomain-like_sf"/>
</dbReference>
<protein>
    <submittedName>
        <fullName evidence="5">HTH-type transcriptional regulator</fullName>
    </submittedName>
</protein>
<dbReference type="Gene3D" id="1.10.10.60">
    <property type="entry name" value="Homeodomain-like"/>
    <property type="match status" value="2"/>
</dbReference>
<dbReference type="Pfam" id="PF12833">
    <property type="entry name" value="HTH_18"/>
    <property type="match status" value="1"/>
</dbReference>
<reference evidence="6" key="1">
    <citation type="submission" date="2024-01" db="EMBL/GenBank/DDBJ databases">
        <title>Mycovorax composti gen. nov. sp. nov., a member of the family Chitinophagaceae isolated from button mushroom compost.</title>
        <authorList>
            <person name="Thai M."/>
            <person name="Bell T.L."/>
            <person name="Kertesz M.A."/>
        </authorList>
    </citation>
    <scope>NUCLEOTIDE SEQUENCE [LARGE SCALE GENOMIC DNA]</scope>
    <source>
        <strain evidence="6">C216</strain>
    </source>
</reference>
<dbReference type="PANTHER" id="PTHR43280">
    <property type="entry name" value="ARAC-FAMILY TRANSCRIPTIONAL REGULATOR"/>
    <property type="match status" value="1"/>
</dbReference>
<keyword evidence="3" id="KW-0804">Transcription</keyword>
<keyword evidence="6" id="KW-1185">Reference proteome</keyword>
<dbReference type="EMBL" id="CP144143">
    <property type="protein sequence ID" value="WWC84076.1"/>
    <property type="molecule type" value="Genomic_DNA"/>
</dbReference>
<dbReference type="SUPFAM" id="SSF46689">
    <property type="entry name" value="Homeodomain-like"/>
    <property type="match status" value="2"/>
</dbReference>
<proteinExistence type="predicted"/>
<keyword evidence="2" id="KW-0238">DNA-binding</keyword>
<dbReference type="Proteomes" id="UP001321305">
    <property type="component" value="Chromosome"/>
</dbReference>
<evidence type="ECO:0000256" key="2">
    <source>
        <dbReference type="ARBA" id="ARBA00023125"/>
    </source>
</evidence>
<dbReference type="PRINTS" id="PR00032">
    <property type="entry name" value="HTHARAC"/>
</dbReference>
<evidence type="ECO:0000256" key="3">
    <source>
        <dbReference type="ARBA" id="ARBA00023163"/>
    </source>
</evidence>
<feature type="domain" description="HTH araC/xylS-type" evidence="4">
    <location>
        <begin position="1"/>
        <end position="89"/>
    </location>
</feature>
<dbReference type="PROSITE" id="PS01124">
    <property type="entry name" value="HTH_ARAC_FAMILY_2"/>
    <property type="match status" value="1"/>
</dbReference>
<evidence type="ECO:0000256" key="1">
    <source>
        <dbReference type="ARBA" id="ARBA00023015"/>
    </source>
</evidence>
<sequence length="101" mass="11979">MHEKLSIDKLASQLAIGRRNFDRRFVKATGNTPMEYLQRVRIEAAKKSLESSRRTINEIMYEVGYNDIKAFRDVFKRVTGLSPFEYRLKFNKDFSRLSQRV</sequence>
<dbReference type="SMART" id="SM00342">
    <property type="entry name" value="HTH_ARAC"/>
    <property type="match status" value="1"/>
</dbReference>
<gene>
    <name evidence="5" type="ORF">PIECOFPK_01809</name>
</gene>
<dbReference type="RefSeq" id="WP_409965655.1">
    <property type="nucleotide sequence ID" value="NZ_CP144143.1"/>
</dbReference>
<name>A0ABZ2ELE6_9BACT</name>
<dbReference type="InterPro" id="IPR020449">
    <property type="entry name" value="Tscrpt_reg_AraC-type_HTH"/>
</dbReference>
<keyword evidence="1" id="KW-0805">Transcription regulation</keyword>
<dbReference type="InterPro" id="IPR018060">
    <property type="entry name" value="HTH_AraC"/>
</dbReference>